<proteinExistence type="predicted"/>
<keyword evidence="2" id="KW-1185">Reference proteome</keyword>
<sequence>MESLTIVDTEGHSMGDESKPLVFHQSYNDPSANVVLTSADDISFRVDDFHLKSASLIPYRVLVVTVCTICSPVFREMPSLLAKGGPIKLPATTAVIRIVLDNLANIESKDAPSLQTMVKAWVLAKRFDLKGVIIQIKVKLHGYKDGPRLLALACQQVPIDRPLARTALSRFEMAMSKDPAVFRDTWFHAAVDQTNMKTEFIESLTVAGYYAFSKALTVCDLGKDAHHRRKYDWGRVPNEFIKALAFLGR</sequence>
<protein>
    <submittedName>
        <fullName evidence="1">Uncharacterized protein</fullName>
    </submittedName>
</protein>
<name>A0ACC2WBW6_9TREE</name>
<gene>
    <name evidence="1" type="ORF">QFC19_002542</name>
</gene>
<dbReference type="Proteomes" id="UP001241377">
    <property type="component" value="Unassembled WGS sequence"/>
</dbReference>
<comment type="caution">
    <text evidence="1">The sequence shown here is derived from an EMBL/GenBank/DDBJ whole genome shotgun (WGS) entry which is preliminary data.</text>
</comment>
<dbReference type="EMBL" id="JASBWR010000022">
    <property type="protein sequence ID" value="KAJ9108077.1"/>
    <property type="molecule type" value="Genomic_DNA"/>
</dbReference>
<evidence type="ECO:0000313" key="2">
    <source>
        <dbReference type="Proteomes" id="UP001241377"/>
    </source>
</evidence>
<evidence type="ECO:0000313" key="1">
    <source>
        <dbReference type="EMBL" id="KAJ9108077.1"/>
    </source>
</evidence>
<reference evidence="1" key="1">
    <citation type="submission" date="2023-04" db="EMBL/GenBank/DDBJ databases">
        <title>Draft Genome sequencing of Naganishia species isolated from polar environments using Oxford Nanopore Technology.</title>
        <authorList>
            <person name="Leo P."/>
            <person name="Venkateswaran K."/>
        </authorList>
    </citation>
    <scope>NUCLEOTIDE SEQUENCE</scope>
    <source>
        <strain evidence="1">MNA-CCFEE 5261</strain>
    </source>
</reference>
<accession>A0ACC2WBW6</accession>
<organism evidence="1 2">
    <name type="scientific">Naganishia cerealis</name>
    <dbReference type="NCBI Taxonomy" id="610337"/>
    <lineage>
        <taxon>Eukaryota</taxon>
        <taxon>Fungi</taxon>
        <taxon>Dikarya</taxon>
        <taxon>Basidiomycota</taxon>
        <taxon>Agaricomycotina</taxon>
        <taxon>Tremellomycetes</taxon>
        <taxon>Filobasidiales</taxon>
        <taxon>Filobasidiaceae</taxon>
        <taxon>Naganishia</taxon>
    </lineage>
</organism>